<dbReference type="AlphaFoldDB" id="A0A0K2SK35"/>
<dbReference type="PROSITE" id="PS51318">
    <property type="entry name" value="TAT"/>
    <property type="match status" value="1"/>
</dbReference>
<dbReference type="InterPro" id="IPR036280">
    <property type="entry name" value="Multihaem_cyt_sf"/>
</dbReference>
<name>A0A0K2SK35_LIMPI</name>
<dbReference type="InterPro" id="IPR006311">
    <property type="entry name" value="TAT_signal"/>
</dbReference>
<accession>A0A0K2SK35</accession>
<dbReference type="EMBL" id="AP014924">
    <property type="protein sequence ID" value="BAS27189.1"/>
    <property type="molecule type" value="Genomic_DNA"/>
</dbReference>
<dbReference type="OrthoDB" id="5430146at2"/>
<organism evidence="2 3">
    <name type="scientific">Limnochorda pilosa</name>
    <dbReference type="NCBI Taxonomy" id="1555112"/>
    <lineage>
        <taxon>Bacteria</taxon>
        <taxon>Bacillati</taxon>
        <taxon>Bacillota</taxon>
        <taxon>Limnochordia</taxon>
        <taxon>Limnochordales</taxon>
        <taxon>Limnochordaceae</taxon>
        <taxon>Limnochorda</taxon>
    </lineage>
</organism>
<evidence type="ECO:0000256" key="1">
    <source>
        <dbReference type="SAM" id="Phobius"/>
    </source>
</evidence>
<dbReference type="KEGG" id="lpil:LIP_1338"/>
<reference evidence="3" key="2">
    <citation type="journal article" date="2016" name="Int. J. Syst. Evol. Microbiol.">
        <title>Complete genome sequence and cell structure of Limnochorda pilosa, a Gram-negative spore-former within the phylum Firmicutes.</title>
        <authorList>
            <person name="Watanabe M."/>
            <person name="Kojima H."/>
            <person name="Fukui M."/>
        </authorList>
    </citation>
    <scope>NUCLEOTIDE SEQUENCE [LARGE SCALE GENOMIC DNA]</scope>
    <source>
        <strain evidence="3">HC45</strain>
    </source>
</reference>
<dbReference type="InterPro" id="IPR010181">
    <property type="entry name" value="CGCAxxGCC_motif"/>
</dbReference>
<sequence>MDDEGALRKHLSRRAFLAGAGGFVAGAAVGGHLLGAVGLAAPTAAEIPAWPWPYVPLDPEVVRRKAYDAYSRGGCMYGAAEAILSELREKVGHPFTAIPSEMFRYGEGGVVGWSTLCGALNGASAVVNLVSDEKGYKAVVNELVGWYTETPLPTPQSNAFSETQVQTVAGSPLCHASVTLWCQASGFGATSKERAERCAKLTGDTAARAVELLNRRAAGSFVPAYGTPAGVTGCMSCHGKEGMDNTRGQMNCVQCHEPHD</sequence>
<dbReference type="SUPFAM" id="SSF48695">
    <property type="entry name" value="Multiheme cytochromes"/>
    <property type="match status" value="1"/>
</dbReference>
<keyword evidence="1" id="KW-1133">Transmembrane helix</keyword>
<gene>
    <name evidence="2" type="ORF">LIP_1338</name>
</gene>
<evidence type="ECO:0000313" key="3">
    <source>
        <dbReference type="Proteomes" id="UP000065807"/>
    </source>
</evidence>
<protein>
    <submittedName>
        <fullName evidence="2">Split soret cytochrome c</fullName>
    </submittedName>
</protein>
<dbReference type="Pfam" id="PF09719">
    <property type="entry name" value="C_GCAxxG_C_C"/>
    <property type="match status" value="1"/>
</dbReference>
<keyword evidence="1" id="KW-0472">Membrane</keyword>
<feature type="transmembrane region" description="Helical" evidence="1">
    <location>
        <begin position="15"/>
        <end position="41"/>
    </location>
</feature>
<dbReference type="Proteomes" id="UP000065807">
    <property type="component" value="Chromosome"/>
</dbReference>
<dbReference type="STRING" id="1555112.LIP_1338"/>
<proteinExistence type="predicted"/>
<evidence type="ECO:0000313" key="2">
    <source>
        <dbReference type="EMBL" id="BAS27189.1"/>
    </source>
</evidence>
<keyword evidence="3" id="KW-1185">Reference proteome</keyword>
<dbReference type="RefSeq" id="WP_068135716.1">
    <property type="nucleotide sequence ID" value="NZ_AP014924.1"/>
</dbReference>
<reference evidence="3" key="1">
    <citation type="submission" date="2015-07" db="EMBL/GenBank/DDBJ databases">
        <title>Complete genome sequence and phylogenetic analysis of Limnochorda pilosa.</title>
        <authorList>
            <person name="Watanabe M."/>
            <person name="Kojima H."/>
            <person name="Fukui M."/>
        </authorList>
    </citation>
    <scope>NUCLEOTIDE SEQUENCE [LARGE SCALE GENOMIC DNA]</scope>
    <source>
        <strain evidence="3">HC45</strain>
    </source>
</reference>
<keyword evidence="1" id="KW-0812">Transmembrane</keyword>